<dbReference type="InterPro" id="IPR036174">
    <property type="entry name" value="Znf_Sec23_Sec24_sf"/>
</dbReference>
<keyword evidence="2" id="KW-1185">Reference proteome</keyword>
<organism evidence="1 2">
    <name type="scientific">Aeromonas phage LAh_6</name>
    <dbReference type="NCBI Taxonomy" id="2591030"/>
    <lineage>
        <taxon>Viruses</taxon>
        <taxon>Duplodnaviria</taxon>
        <taxon>Heunggongvirae</taxon>
        <taxon>Uroviricota</taxon>
        <taxon>Caudoviricetes</taxon>
        <taxon>Grimontviridae</taxon>
        <taxon>Lahexavirus</taxon>
        <taxon>Lahexavirus LAh6</taxon>
    </lineage>
</organism>
<sequence>MRMFCQKCNEFTSHFKEVKNSEIWVCSSCSNEVETPPELIVESTTPLQGSPDEMPQV</sequence>
<evidence type="ECO:0000313" key="2">
    <source>
        <dbReference type="Proteomes" id="UP000319466"/>
    </source>
</evidence>
<accession>A0A514A049</accession>
<dbReference type="EMBL" id="MK838112">
    <property type="protein sequence ID" value="QDH46615.1"/>
    <property type="molecule type" value="Genomic_DNA"/>
</dbReference>
<gene>
    <name evidence="1" type="ORF">LAh6_80</name>
</gene>
<dbReference type="SUPFAM" id="SSF82919">
    <property type="entry name" value="Zn-finger domain of Sec23/24"/>
    <property type="match status" value="1"/>
</dbReference>
<name>A0A514A049_9CAUD</name>
<reference evidence="1 2" key="1">
    <citation type="submission" date="2019-04" db="EMBL/GenBank/DDBJ databases">
        <title>Novel bacteriophages capable of disrupting biofilms from clinical strains of Aeromonas hydrophila with intrinsic antibiotic resistance.</title>
        <authorList>
            <person name="Kabwe M."/>
            <person name="Brown T.L."/>
            <person name="Speirs L."/>
            <person name="Ku H."/>
            <person name="Leach M."/>
            <person name="Chan H.T."/>
            <person name="Petrovski S."/>
            <person name="Lock P."/>
            <person name="Tucci J."/>
        </authorList>
    </citation>
    <scope>NUCLEOTIDE SEQUENCE [LARGE SCALE GENOMIC DNA]</scope>
</reference>
<dbReference type="GO" id="GO:0008270">
    <property type="term" value="F:zinc ion binding"/>
    <property type="evidence" value="ECO:0007669"/>
    <property type="project" value="InterPro"/>
</dbReference>
<protein>
    <submittedName>
        <fullName evidence="1">Uncharacterized protein</fullName>
    </submittedName>
</protein>
<dbReference type="Proteomes" id="UP000319466">
    <property type="component" value="Segment"/>
</dbReference>
<evidence type="ECO:0000313" key="1">
    <source>
        <dbReference type="EMBL" id="QDH46615.1"/>
    </source>
</evidence>
<proteinExistence type="predicted"/>